<sequence length="229" mass="25902">MLQLYIGNKNYSSWSMRPWVLLRQAGIPFEEVPVRFDSFDAGSQFKRQLQGVTPTGKVPVLVDGDLTVWDTLAIAEYVAEKFPDRQLWPQDMATRARARSVVAEMHSGFAQLRSYCPMNIEAHLPEVGALGWRDRPGLRADVQRLVEMWGELLARHGGPLLFGAQFTVADAFFAPVCMRLKTYALPVPAEIGAYVERVCALPGVQAWIDGARAEADFREFEEPYRLRRD</sequence>
<dbReference type="InterPro" id="IPR036249">
    <property type="entry name" value="Thioredoxin-like_sf"/>
</dbReference>
<dbReference type="FunFam" id="3.40.30.10:FF:000206">
    <property type="entry name" value="Probable glutathione S-transferase"/>
    <property type="match status" value="1"/>
</dbReference>
<proteinExistence type="predicted"/>
<dbReference type="SFLD" id="SFLDG00358">
    <property type="entry name" value="Main_(cytGST)"/>
    <property type="match status" value="1"/>
</dbReference>
<dbReference type="AlphaFoldDB" id="A0A2P1NII7"/>
<dbReference type="KEGG" id="melm:C7H73_03540"/>
<dbReference type="GO" id="GO:0006559">
    <property type="term" value="P:L-phenylalanine catabolic process"/>
    <property type="evidence" value="ECO:0007669"/>
    <property type="project" value="TreeGrafter"/>
</dbReference>
<evidence type="ECO:0000259" key="1">
    <source>
        <dbReference type="PROSITE" id="PS50404"/>
    </source>
</evidence>
<feature type="domain" description="GST N-terminal" evidence="1">
    <location>
        <begin position="2"/>
        <end position="86"/>
    </location>
</feature>
<gene>
    <name evidence="2" type="ORF">C7H73_03540</name>
</gene>
<organism evidence="2 3">
    <name type="scientific">Pulveribacter suum</name>
    <dbReference type="NCBI Taxonomy" id="2116657"/>
    <lineage>
        <taxon>Bacteria</taxon>
        <taxon>Pseudomonadati</taxon>
        <taxon>Pseudomonadota</taxon>
        <taxon>Betaproteobacteria</taxon>
        <taxon>Burkholderiales</taxon>
        <taxon>Comamonadaceae</taxon>
        <taxon>Pulveribacter</taxon>
    </lineage>
</organism>
<reference evidence="3" key="1">
    <citation type="submission" date="2018-03" db="EMBL/GenBank/DDBJ databases">
        <title>Genome sequencing of Melaminivora sp. strain SC2-7.</title>
        <authorList>
            <person name="Kim S.-J."/>
            <person name="Heo J."/>
            <person name="Ahn J.-H."/>
            <person name="Kwon S.-W."/>
        </authorList>
    </citation>
    <scope>NUCLEOTIDE SEQUENCE [LARGE SCALE GENOMIC DNA]</scope>
    <source>
        <strain evidence="3">SC2-7</strain>
    </source>
</reference>
<dbReference type="GO" id="GO:0006749">
    <property type="term" value="P:glutathione metabolic process"/>
    <property type="evidence" value="ECO:0007669"/>
    <property type="project" value="TreeGrafter"/>
</dbReference>
<dbReference type="Proteomes" id="UP000241829">
    <property type="component" value="Chromosome"/>
</dbReference>
<dbReference type="CDD" id="cd03194">
    <property type="entry name" value="GST_C_3"/>
    <property type="match status" value="1"/>
</dbReference>
<dbReference type="InterPro" id="IPR036282">
    <property type="entry name" value="Glutathione-S-Trfase_C_sf"/>
</dbReference>
<dbReference type="Pfam" id="PF13409">
    <property type="entry name" value="GST_N_2"/>
    <property type="match status" value="1"/>
</dbReference>
<evidence type="ECO:0000313" key="3">
    <source>
        <dbReference type="Proteomes" id="UP000241829"/>
    </source>
</evidence>
<dbReference type="OrthoDB" id="9799538at2"/>
<dbReference type="InterPro" id="IPR040079">
    <property type="entry name" value="Glutathione_S-Trfase"/>
</dbReference>
<dbReference type="CDD" id="cd03043">
    <property type="entry name" value="GST_N_1"/>
    <property type="match status" value="1"/>
</dbReference>
<dbReference type="InterPro" id="IPR004045">
    <property type="entry name" value="Glutathione_S-Trfase_N"/>
</dbReference>
<dbReference type="Gene3D" id="1.20.1050.10">
    <property type="match status" value="1"/>
</dbReference>
<dbReference type="SFLD" id="SFLDS00019">
    <property type="entry name" value="Glutathione_Transferase_(cytos"/>
    <property type="match status" value="1"/>
</dbReference>
<dbReference type="SUPFAM" id="SSF52833">
    <property type="entry name" value="Thioredoxin-like"/>
    <property type="match status" value="1"/>
</dbReference>
<dbReference type="Pfam" id="PF13410">
    <property type="entry name" value="GST_C_2"/>
    <property type="match status" value="1"/>
</dbReference>
<dbReference type="RefSeq" id="WP_106845389.1">
    <property type="nucleotide sequence ID" value="NZ_CP027792.1"/>
</dbReference>
<dbReference type="PROSITE" id="PS50404">
    <property type="entry name" value="GST_NTER"/>
    <property type="match status" value="1"/>
</dbReference>
<dbReference type="EMBL" id="CP027792">
    <property type="protein sequence ID" value="AVP56832.1"/>
    <property type="molecule type" value="Genomic_DNA"/>
</dbReference>
<accession>A0A2P1NII7</accession>
<dbReference type="SUPFAM" id="SSF47616">
    <property type="entry name" value="GST C-terminal domain-like"/>
    <property type="match status" value="1"/>
</dbReference>
<keyword evidence="3" id="KW-1185">Reference proteome</keyword>
<dbReference type="Gene3D" id="3.40.30.10">
    <property type="entry name" value="Glutaredoxin"/>
    <property type="match status" value="1"/>
</dbReference>
<dbReference type="PANTHER" id="PTHR42673:SF4">
    <property type="entry name" value="MALEYLACETOACETATE ISOMERASE"/>
    <property type="match status" value="1"/>
</dbReference>
<dbReference type="GO" id="GO:0004364">
    <property type="term" value="F:glutathione transferase activity"/>
    <property type="evidence" value="ECO:0007669"/>
    <property type="project" value="TreeGrafter"/>
</dbReference>
<protein>
    <submittedName>
        <fullName evidence="2">Glutathione S-transferase</fullName>
    </submittedName>
</protein>
<dbReference type="GO" id="GO:0016034">
    <property type="term" value="F:maleylacetoacetate isomerase activity"/>
    <property type="evidence" value="ECO:0007669"/>
    <property type="project" value="TreeGrafter"/>
</dbReference>
<evidence type="ECO:0000313" key="2">
    <source>
        <dbReference type="EMBL" id="AVP56832.1"/>
    </source>
</evidence>
<name>A0A2P1NII7_9BURK</name>
<keyword evidence="2" id="KW-0808">Transferase</keyword>
<dbReference type="PANTHER" id="PTHR42673">
    <property type="entry name" value="MALEYLACETOACETATE ISOMERASE"/>
    <property type="match status" value="1"/>
</dbReference>